<dbReference type="Gramene" id="Bo3g162090.1">
    <property type="protein sequence ID" value="Bo3g162090.1"/>
    <property type="gene ID" value="Bo3g162090"/>
</dbReference>
<dbReference type="AlphaFoldDB" id="A0A0D3BKL1"/>
<dbReference type="eggNOG" id="KOG0017">
    <property type="taxonomic scope" value="Eukaryota"/>
</dbReference>
<keyword evidence="1" id="KW-0862">Zinc</keyword>
<dbReference type="InterPro" id="IPR005162">
    <property type="entry name" value="Retrotrans_gag_dom"/>
</dbReference>
<dbReference type="PANTHER" id="PTHR35046">
    <property type="entry name" value="ZINC KNUCKLE (CCHC-TYPE) FAMILY PROTEIN"/>
    <property type="match status" value="1"/>
</dbReference>
<proteinExistence type="predicted"/>
<dbReference type="EnsemblPlants" id="Bo3g162090.1">
    <property type="protein sequence ID" value="Bo3g162090.1"/>
    <property type="gene ID" value="Bo3g162090"/>
</dbReference>
<name>A0A0D3BKL1_BRAOL</name>
<feature type="region of interest" description="Disordered" evidence="2">
    <location>
        <begin position="244"/>
        <end position="298"/>
    </location>
</feature>
<dbReference type="InterPro" id="IPR001878">
    <property type="entry name" value="Znf_CCHC"/>
</dbReference>
<keyword evidence="1" id="KW-0479">Metal-binding</keyword>
<dbReference type="GO" id="GO:0003676">
    <property type="term" value="F:nucleic acid binding"/>
    <property type="evidence" value="ECO:0007669"/>
    <property type="project" value="InterPro"/>
</dbReference>
<keyword evidence="5" id="KW-1185">Reference proteome</keyword>
<keyword evidence="1" id="KW-0863">Zinc-finger</keyword>
<organism evidence="4 5">
    <name type="scientific">Brassica oleracea var. oleracea</name>
    <dbReference type="NCBI Taxonomy" id="109376"/>
    <lineage>
        <taxon>Eukaryota</taxon>
        <taxon>Viridiplantae</taxon>
        <taxon>Streptophyta</taxon>
        <taxon>Embryophyta</taxon>
        <taxon>Tracheophyta</taxon>
        <taxon>Spermatophyta</taxon>
        <taxon>Magnoliopsida</taxon>
        <taxon>eudicotyledons</taxon>
        <taxon>Gunneridae</taxon>
        <taxon>Pentapetalae</taxon>
        <taxon>rosids</taxon>
        <taxon>malvids</taxon>
        <taxon>Brassicales</taxon>
        <taxon>Brassicaceae</taxon>
        <taxon>Brassiceae</taxon>
        <taxon>Brassica</taxon>
    </lineage>
</organism>
<sequence>MPPKKVDVAKDAPIGDWAEFRQALFTMHEETQRTIQQSMHELGETLLQRFPANNPLLEGDGAEDNRNPFAKVRGDIDNDDRRVHHAPRFANTDSKWESSFKVEIPEFHGGSRGDVLDWMVSVEEVLEFKQVPEDRWVPLVAMRFRGHAASWWKQIKTTRTRTGRAPIQTWEKLKKHLRSTFLPHNYDRAVYNKLQNLKQGNRSVEYEDQLVSRFIGGLRPQLQSSLAQFDPTTIAEAHRRAVTFEQQSRTGSSNWSSQSTRAKPTESSTTTTQPTKDSDPASANQRPSTTTEDPNLRRSSRIPAIKCFSCGEQGHRQANCPHQQRRGLLLEGNKKDDAAVYDSYDEEDTEVEAVLPPLDNKERLLVVRRSCMVPRRQDDKWLRTNIFRSTRVIKDRTCTFVIDSGSCRNMIAQHAVDKLGLTSEPHPSPYTLGCSDGYQPPTIGSPMGV</sequence>
<evidence type="ECO:0000259" key="3">
    <source>
        <dbReference type="PROSITE" id="PS50158"/>
    </source>
</evidence>
<feature type="compositionally biased region" description="Polar residues" evidence="2">
    <location>
        <begin position="244"/>
        <end position="262"/>
    </location>
</feature>
<feature type="compositionally biased region" description="Polar residues" evidence="2">
    <location>
        <begin position="281"/>
        <end position="293"/>
    </location>
</feature>
<dbReference type="PANTHER" id="PTHR35046:SF18">
    <property type="entry name" value="RNA-DIRECTED DNA POLYMERASE"/>
    <property type="match status" value="1"/>
</dbReference>
<dbReference type="PROSITE" id="PS50158">
    <property type="entry name" value="ZF_CCHC"/>
    <property type="match status" value="1"/>
</dbReference>
<evidence type="ECO:0000313" key="4">
    <source>
        <dbReference type="EnsemblPlants" id="Bo3g162090.1"/>
    </source>
</evidence>
<dbReference type="Proteomes" id="UP000032141">
    <property type="component" value="Chromosome C3"/>
</dbReference>
<evidence type="ECO:0000256" key="2">
    <source>
        <dbReference type="SAM" id="MobiDB-lite"/>
    </source>
</evidence>
<dbReference type="SMART" id="SM00343">
    <property type="entry name" value="ZnF_C2HC"/>
    <property type="match status" value="1"/>
</dbReference>
<dbReference type="HOGENOM" id="CLU_018037_0_0_1"/>
<protein>
    <recommendedName>
        <fullName evidence="3">CCHC-type domain-containing protein</fullName>
    </recommendedName>
</protein>
<dbReference type="Pfam" id="PF03732">
    <property type="entry name" value="Retrotrans_gag"/>
    <property type="match status" value="1"/>
</dbReference>
<dbReference type="Gene3D" id="4.10.60.10">
    <property type="entry name" value="Zinc finger, CCHC-type"/>
    <property type="match status" value="1"/>
</dbReference>
<evidence type="ECO:0000313" key="5">
    <source>
        <dbReference type="Proteomes" id="UP000032141"/>
    </source>
</evidence>
<evidence type="ECO:0000256" key="1">
    <source>
        <dbReference type="PROSITE-ProRule" id="PRU00047"/>
    </source>
</evidence>
<feature type="compositionally biased region" description="Low complexity" evidence="2">
    <location>
        <begin position="265"/>
        <end position="275"/>
    </location>
</feature>
<reference evidence="4 5" key="1">
    <citation type="journal article" date="2014" name="Genome Biol.">
        <title>Transcriptome and methylome profiling reveals relics of genome dominance in the mesopolyploid Brassica oleracea.</title>
        <authorList>
            <person name="Parkin I.A."/>
            <person name="Koh C."/>
            <person name="Tang H."/>
            <person name="Robinson S.J."/>
            <person name="Kagale S."/>
            <person name="Clarke W.E."/>
            <person name="Town C.D."/>
            <person name="Nixon J."/>
            <person name="Krishnakumar V."/>
            <person name="Bidwell S.L."/>
            <person name="Denoeud F."/>
            <person name="Belcram H."/>
            <person name="Links M.G."/>
            <person name="Just J."/>
            <person name="Clarke C."/>
            <person name="Bender T."/>
            <person name="Huebert T."/>
            <person name="Mason A.S."/>
            <person name="Pires J.C."/>
            <person name="Barker G."/>
            <person name="Moore J."/>
            <person name="Walley P.G."/>
            <person name="Manoli S."/>
            <person name="Batley J."/>
            <person name="Edwards D."/>
            <person name="Nelson M.N."/>
            <person name="Wang X."/>
            <person name="Paterson A.H."/>
            <person name="King G."/>
            <person name="Bancroft I."/>
            <person name="Chalhoub B."/>
            <person name="Sharpe A.G."/>
        </authorList>
    </citation>
    <scope>NUCLEOTIDE SEQUENCE</scope>
    <source>
        <strain evidence="4 5">cv. TO1000</strain>
    </source>
</reference>
<dbReference type="GO" id="GO:0008270">
    <property type="term" value="F:zinc ion binding"/>
    <property type="evidence" value="ECO:0007669"/>
    <property type="project" value="UniProtKB-KW"/>
</dbReference>
<dbReference type="SUPFAM" id="SSF57756">
    <property type="entry name" value="Retrovirus zinc finger-like domains"/>
    <property type="match status" value="1"/>
</dbReference>
<dbReference type="Pfam" id="PF00098">
    <property type="entry name" value="zf-CCHC"/>
    <property type="match status" value="1"/>
</dbReference>
<dbReference type="InterPro" id="IPR036875">
    <property type="entry name" value="Znf_CCHC_sf"/>
</dbReference>
<reference evidence="4" key="2">
    <citation type="submission" date="2015-03" db="UniProtKB">
        <authorList>
            <consortium name="EnsemblPlants"/>
        </authorList>
    </citation>
    <scope>IDENTIFICATION</scope>
</reference>
<feature type="domain" description="CCHC-type" evidence="3">
    <location>
        <begin position="306"/>
        <end position="321"/>
    </location>
</feature>
<accession>A0A0D3BKL1</accession>